<reference evidence="1" key="1">
    <citation type="submission" date="2022-07" db="EMBL/GenBank/DDBJ databases">
        <title>Phylogenomic reconstructions and comparative analyses of Kickxellomycotina fungi.</title>
        <authorList>
            <person name="Reynolds N.K."/>
            <person name="Stajich J.E."/>
            <person name="Barry K."/>
            <person name="Grigoriev I.V."/>
            <person name="Crous P."/>
            <person name="Smith M.E."/>
        </authorList>
    </citation>
    <scope>NUCLEOTIDE SEQUENCE</scope>
    <source>
        <strain evidence="1">CBS 190363</strain>
    </source>
</reference>
<gene>
    <name evidence="1" type="primary">PAN1</name>
    <name evidence="1" type="ORF">IWW38_004463</name>
</gene>
<protein>
    <submittedName>
        <fullName evidence="1">Actin organization and endocytosis protein</fullName>
    </submittedName>
</protein>
<name>A0ACC1LXI8_9FUNG</name>
<organism evidence="1 2">
    <name type="scientific">Coemansia aciculifera</name>
    <dbReference type="NCBI Taxonomy" id="417176"/>
    <lineage>
        <taxon>Eukaryota</taxon>
        <taxon>Fungi</taxon>
        <taxon>Fungi incertae sedis</taxon>
        <taxon>Zoopagomycota</taxon>
        <taxon>Kickxellomycotina</taxon>
        <taxon>Kickxellomycetes</taxon>
        <taxon>Kickxellales</taxon>
        <taxon>Kickxellaceae</taxon>
        <taxon>Coemansia</taxon>
    </lineage>
</organism>
<comment type="caution">
    <text evidence="1">The sequence shown here is derived from an EMBL/GenBank/DDBJ whole genome shotgun (WGS) entry which is preliminary data.</text>
</comment>
<accession>A0ACC1LXI8</accession>
<dbReference type="EMBL" id="JANBVB010001630">
    <property type="protein sequence ID" value="KAJ2889849.1"/>
    <property type="molecule type" value="Genomic_DNA"/>
</dbReference>
<sequence length="660" mass="71655">EKAQYEGIFRRWDPGRRGVLKGEQAREVFAQSGLAQFELAKIWNLSDINNQGELNLDEFSVAMHLIFRRLAGSSIPESLPLELVPRSSKDFMDSLLDMKEQLMFKRPSAATTTTASVGVSRTRSALQPSVAVSDGGEFEDDAGDSRIYQSAHRRRNNNTNYSRTSSPSIAATDRYHGSQSPTNNTTTAESVDQLRRQVQQRKDDIRQAKADAERRQKERAESRVTGRWRIDDLKREIEDIHRSTTVSSGAQEDDDGSDRGRLLAKRARLMTSINELVQIMPNLVRDYERISGDLAETSKDVARKRDSSNAGPPVSDMEARAARLVAQRMAALTGESFDDLDTTGGSGAGGERVREEIAAADRKHAERRDRVQSVTSGLDHVSKALRDAKATFGAAGSAGGGDARKWEDGVGVVSEEVRDLINRLRFVERQKKSISSAGNGNQQRSSSFESPPPASTSMASAFSPVLPTAPPPETKKSEGPSIAERLAMATSKQERDRILQDIAEERFRERQRALGIPDPAAPPAAVAVESPPAKRPEMQERVFVAAPAAAPPAAPPAAASNPFASQAVDVPTTQYAAPAPARGGVASTFNSRDAEAFGGNSSDDEEEEEDEWDRDDSSDDEDLPPPLDSDLYGPSNNAADDGSSRLRAESASSSVSFDTA</sequence>
<evidence type="ECO:0000313" key="1">
    <source>
        <dbReference type="EMBL" id="KAJ2889849.1"/>
    </source>
</evidence>
<dbReference type="Proteomes" id="UP001139981">
    <property type="component" value="Unassembled WGS sequence"/>
</dbReference>
<evidence type="ECO:0000313" key="2">
    <source>
        <dbReference type="Proteomes" id="UP001139981"/>
    </source>
</evidence>
<feature type="non-terminal residue" evidence="1">
    <location>
        <position position="1"/>
    </location>
</feature>
<feature type="non-terminal residue" evidence="1">
    <location>
        <position position="660"/>
    </location>
</feature>
<proteinExistence type="predicted"/>
<keyword evidence="2" id="KW-1185">Reference proteome</keyword>